<comment type="caution">
    <text evidence="1">The sequence shown here is derived from an EMBL/GenBank/DDBJ whole genome shotgun (WGS) entry which is preliminary data.</text>
</comment>
<accession>A0A8I0H605</accession>
<name>A0A8I0H605_XANCI</name>
<dbReference type="PANTHER" id="PTHR37825:SF1">
    <property type="entry name" value="TRNA(MET) CYTIDINE ACETATE LIGASE"/>
    <property type="match status" value="1"/>
</dbReference>
<organism evidence="1 2">
    <name type="scientific">Xanthomonas citri pv. citri</name>
    <dbReference type="NCBI Taxonomy" id="611301"/>
    <lineage>
        <taxon>Bacteria</taxon>
        <taxon>Pseudomonadati</taxon>
        <taxon>Pseudomonadota</taxon>
        <taxon>Gammaproteobacteria</taxon>
        <taxon>Lysobacterales</taxon>
        <taxon>Lysobacteraceae</taxon>
        <taxon>Xanthomonas</taxon>
    </lineage>
</organism>
<dbReference type="Pfam" id="PF05636">
    <property type="entry name" value="HIGH_NTase1"/>
    <property type="match status" value="1"/>
</dbReference>
<gene>
    <name evidence="1" type="ORF">GUH15_28195</name>
</gene>
<dbReference type="Proteomes" id="UP000653002">
    <property type="component" value="Unassembled WGS sequence"/>
</dbReference>
<dbReference type="EMBL" id="JAABFR010002428">
    <property type="protein sequence ID" value="MBD4339861.1"/>
    <property type="molecule type" value="Genomic_DNA"/>
</dbReference>
<evidence type="ECO:0008006" key="3">
    <source>
        <dbReference type="Google" id="ProtNLM"/>
    </source>
</evidence>
<feature type="non-terminal residue" evidence="1">
    <location>
        <position position="81"/>
    </location>
</feature>
<dbReference type="SUPFAM" id="SSF52374">
    <property type="entry name" value="Nucleotidylyl transferase"/>
    <property type="match status" value="1"/>
</dbReference>
<sequence length="81" mass="9017">MLGIICEYNPFHNGHLYHLNEAKRLTNSDYSVAVISGNFSQRGDPAIVSKWIKTEMALKCGIDLVLELPTIYSISSAENFA</sequence>
<reference evidence="1" key="1">
    <citation type="submission" date="2020-01" db="EMBL/GenBank/DDBJ databases">
        <authorList>
            <person name="Richard D."/>
        </authorList>
    </citation>
    <scope>NUCLEOTIDE SEQUENCE</scope>
    <source>
        <strain evidence="1">JP541</strain>
    </source>
</reference>
<evidence type="ECO:0000313" key="1">
    <source>
        <dbReference type="EMBL" id="MBD4339861.1"/>
    </source>
</evidence>
<dbReference type="PANTHER" id="PTHR37825">
    <property type="entry name" value="TRNA(MET) CYTIDINE ACETATE LIGASE"/>
    <property type="match status" value="1"/>
</dbReference>
<dbReference type="InterPro" id="IPR008513">
    <property type="entry name" value="tRNA(Met)_cyd_acetate_ligase"/>
</dbReference>
<dbReference type="Gene3D" id="3.40.50.620">
    <property type="entry name" value="HUPs"/>
    <property type="match status" value="1"/>
</dbReference>
<dbReference type="AlphaFoldDB" id="A0A8I0H605"/>
<dbReference type="InterPro" id="IPR014729">
    <property type="entry name" value="Rossmann-like_a/b/a_fold"/>
</dbReference>
<protein>
    <recommendedName>
        <fullName evidence="3">Nucleotidyltransferase</fullName>
    </recommendedName>
</protein>
<evidence type="ECO:0000313" key="2">
    <source>
        <dbReference type="Proteomes" id="UP000653002"/>
    </source>
</evidence>
<proteinExistence type="predicted"/>